<evidence type="ECO:0000313" key="2">
    <source>
        <dbReference type="Proteomes" id="UP000197468"/>
    </source>
</evidence>
<dbReference type="InterPro" id="IPR036291">
    <property type="entry name" value="NAD(P)-bd_dom_sf"/>
</dbReference>
<gene>
    <name evidence="1" type="ORF">CDN99_20720</name>
</gene>
<accession>A0A246J1M5</accession>
<dbReference type="EMBL" id="NIOF01000011">
    <property type="protein sequence ID" value="OWQ86362.1"/>
    <property type="molecule type" value="Genomic_DNA"/>
</dbReference>
<protein>
    <recommendedName>
        <fullName evidence="3">Ornithine cyclodeaminase</fullName>
    </recommendedName>
</protein>
<dbReference type="GO" id="GO:0005737">
    <property type="term" value="C:cytoplasm"/>
    <property type="evidence" value="ECO:0007669"/>
    <property type="project" value="TreeGrafter"/>
</dbReference>
<keyword evidence="2" id="KW-1185">Reference proteome</keyword>
<comment type="caution">
    <text evidence="1">The sequence shown here is derived from an EMBL/GenBank/DDBJ whole genome shotgun (WGS) entry which is preliminary data.</text>
</comment>
<sequence length="337" mass="35083">MNACLARITCGNAKGSGLYSRPMRSITETQVARHLTPARRPAQLAALREAFEHFAQGRATVLPRSRAALAQASGAPMVSAMGAVLPDMLGTKVYATLNGKFQFVVNLFDTTTGLPLATMSANELTRVRTAATTALAVDTLARAQARVLGVFGNGVQAQAHVEALLGVRRFERVMLHARSDAPGTAARWSAEFGLPVEAVDAARVAAESDVIVTCTRATEPLFDGALVRPGTLVCAVGSSKPVARELDDTLLARAAAVVVEWKTAALAEAGELVRAAPGTIAPERLKELGELLVAGHAPAAQDIVVYKSVGIGLEDIALAAMVLCDEAAAQAGSEQPS</sequence>
<name>A0A246J1M5_9BURK</name>
<organism evidence="1 2">
    <name type="scientific">Roseateles aquatilis</name>
    <dbReference type="NCBI Taxonomy" id="431061"/>
    <lineage>
        <taxon>Bacteria</taxon>
        <taxon>Pseudomonadati</taxon>
        <taxon>Pseudomonadota</taxon>
        <taxon>Betaproteobacteria</taxon>
        <taxon>Burkholderiales</taxon>
        <taxon>Sphaerotilaceae</taxon>
        <taxon>Roseateles</taxon>
    </lineage>
</organism>
<dbReference type="InterPro" id="IPR003462">
    <property type="entry name" value="ODC_Mu_crystall"/>
</dbReference>
<dbReference type="Gene3D" id="3.40.50.720">
    <property type="entry name" value="NAD(P)-binding Rossmann-like Domain"/>
    <property type="match status" value="1"/>
</dbReference>
<dbReference type="PANTHER" id="PTHR13812:SF19">
    <property type="entry name" value="KETIMINE REDUCTASE MU-CRYSTALLIN"/>
    <property type="match status" value="1"/>
</dbReference>
<dbReference type="AlphaFoldDB" id="A0A246J1M5"/>
<dbReference type="PIRSF" id="PIRSF001439">
    <property type="entry name" value="CryM"/>
    <property type="match status" value="1"/>
</dbReference>
<dbReference type="Gene3D" id="3.30.1780.10">
    <property type="entry name" value="ornithine cyclodeaminase, domain 1"/>
    <property type="match status" value="1"/>
</dbReference>
<proteinExistence type="predicted"/>
<dbReference type="Pfam" id="PF02423">
    <property type="entry name" value="OCD_Mu_crystall"/>
    <property type="match status" value="1"/>
</dbReference>
<reference evidence="1 2" key="1">
    <citation type="journal article" date="2008" name="Int. J. Syst. Evol. Microbiol.">
        <title>Description of Roseateles aquatilis sp. nov. and Roseateles terrae sp. nov., in the class Betaproteobacteria, and emended description of the genus Roseateles.</title>
        <authorList>
            <person name="Gomila M."/>
            <person name="Bowien B."/>
            <person name="Falsen E."/>
            <person name="Moore E.R."/>
            <person name="Lalucat J."/>
        </authorList>
    </citation>
    <scope>NUCLEOTIDE SEQUENCE [LARGE SCALE GENOMIC DNA]</scope>
    <source>
        <strain evidence="1 2">CCUG 48205</strain>
    </source>
</reference>
<dbReference type="InterPro" id="IPR023401">
    <property type="entry name" value="ODC_N"/>
</dbReference>
<evidence type="ECO:0008006" key="3">
    <source>
        <dbReference type="Google" id="ProtNLM"/>
    </source>
</evidence>
<evidence type="ECO:0000313" key="1">
    <source>
        <dbReference type="EMBL" id="OWQ86362.1"/>
    </source>
</evidence>
<dbReference type="SUPFAM" id="SSF51735">
    <property type="entry name" value="NAD(P)-binding Rossmann-fold domains"/>
    <property type="match status" value="1"/>
</dbReference>
<dbReference type="Proteomes" id="UP000197468">
    <property type="component" value="Unassembled WGS sequence"/>
</dbReference>
<dbReference type="PANTHER" id="PTHR13812">
    <property type="entry name" value="KETIMINE REDUCTASE MU-CRYSTALLIN"/>
    <property type="match status" value="1"/>
</dbReference>